<proteinExistence type="predicted"/>
<evidence type="ECO:0000313" key="1">
    <source>
        <dbReference type="EMBL" id="ADO99475.1"/>
    </source>
</evidence>
<name>E3SQ47_9CAUD</name>
<dbReference type="Proteomes" id="UP000006535">
    <property type="component" value="Segment"/>
</dbReference>
<accession>E3SQ47</accession>
<organism evidence="1 2">
    <name type="scientific">Synechococcus phage Syn19</name>
    <dbReference type="NCBI Taxonomy" id="445684"/>
    <lineage>
        <taxon>Viruses</taxon>
        <taxon>Duplodnaviria</taxon>
        <taxon>Heunggongvirae</taxon>
        <taxon>Uroviricota</taxon>
        <taxon>Caudoviricetes</taxon>
        <taxon>Pantevenvirales</taxon>
        <taxon>Kyanoviridae</taxon>
        <taxon>Pontusvirus</taxon>
        <taxon>Pontusvirus syn19</taxon>
    </lineage>
</organism>
<gene>
    <name evidence="1" type="ORF">Syn19_082</name>
</gene>
<protein>
    <submittedName>
        <fullName evidence="1">Uncharacterized protein</fullName>
    </submittedName>
</protein>
<dbReference type="RefSeq" id="YP_004323915.1">
    <property type="nucleotide sequence ID" value="NC_015286.1"/>
</dbReference>
<keyword evidence="2" id="KW-1185">Reference proteome</keyword>
<dbReference type="EMBL" id="GU071106">
    <property type="protein sequence ID" value="ADO99475.1"/>
    <property type="molecule type" value="Genomic_DNA"/>
</dbReference>
<reference evidence="1 2" key="1">
    <citation type="journal article" date="2010" name="Environ. Microbiol.">
        <title>Genomic analysis of oceanic cyanobacterial myoviruses compared with T4-like myoviruses from diverse hosts and environments.</title>
        <authorList>
            <person name="Sullivan M.B."/>
            <person name="Huang K.H."/>
            <person name="Ignacio-Espinoza J.C."/>
            <person name="Berlin A.M."/>
            <person name="Kelly L."/>
            <person name="Weigele P.R."/>
            <person name="DeFrancesco A.S."/>
            <person name="Kern S.E."/>
            <person name="Thompson L.R."/>
            <person name="Young S."/>
            <person name="Yandava C."/>
            <person name="Fu R."/>
            <person name="Krastins B."/>
            <person name="Chase M."/>
            <person name="Sarracino D."/>
            <person name="Osburne M.S."/>
            <person name="Henn M.R."/>
            <person name="Chisholm S.W."/>
        </authorList>
    </citation>
    <scope>NUCLEOTIDE SEQUENCE [LARGE SCALE GENOMIC DNA]</scope>
    <source>
        <strain evidence="1">Syn19</strain>
    </source>
</reference>
<evidence type="ECO:0000313" key="2">
    <source>
        <dbReference type="Proteomes" id="UP000006535"/>
    </source>
</evidence>
<sequence length="33" mass="3714">MLTTMSPVRYNGRVYEGHYVTPTKTVLNVIEGS</sequence>
<dbReference type="KEGG" id="vg:10328487"/>
<dbReference type="GeneID" id="10328487"/>